<dbReference type="Proteomes" id="UP000251047">
    <property type="component" value="Unassembled WGS sequence"/>
</dbReference>
<dbReference type="PANTHER" id="PTHR38133">
    <property type="entry name" value="SLR1429 PROTEIN"/>
    <property type="match status" value="1"/>
</dbReference>
<keyword evidence="1" id="KW-0863">Zinc-finger</keyword>
<keyword evidence="1" id="KW-0862">Zinc</keyword>
<gene>
    <name evidence="3" type="ORF">CWC39_01010</name>
</gene>
<reference evidence="3 4" key="1">
    <citation type="journal article" date="2018" name="Syst. Appl. Microbiol.">
        <title>Corynebacterium heidelbergense sp. nov., isolated from the preen glands of Egyptian geese (Alopochen aegyptiacus).</title>
        <authorList>
            <person name="Braun M.S."/>
            <person name="Wang E."/>
            <person name="Zimmermann S."/>
            <person name="Wink M."/>
        </authorList>
    </citation>
    <scope>NUCLEOTIDE SEQUENCE [LARGE SCALE GENOMIC DNA]</scope>
    <source>
        <strain evidence="3 4">DSM 104638</strain>
    </source>
</reference>
<dbReference type="PROSITE" id="PS50966">
    <property type="entry name" value="ZF_SWIM"/>
    <property type="match status" value="1"/>
</dbReference>
<dbReference type="AlphaFoldDB" id="A0A364VDW7"/>
<dbReference type="GO" id="GO:0008270">
    <property type="term" value="F:zinc ion binding"/>
    <property type="evidence" value="ECO:0007669"/>
    <property type="project" value="UniProtKB-KW"/>
</dbReference>
<evidence type="ECO:0000256" key="1">
    <source>
        <dbReference type="PROSITE-ProRule" id="PRU00325"/>
    </source>
</evidence>
<evidence type="ECO:0000313" key="3">
    <source>
        <dbReference type="EMBL" id="RAV34837.1"/>
    </source>
</evidence>
<evidence type="ECO:0000259" key="2">
    <source>
        <dbReference type="PROSITE" id="PS50966"/>
    </source>
</evidence>
<name>A0A364VDW7_9CORY</name>
<keyword evidence="1" id="KW-0479">Metal-binding</keyword>
<organism evidence="3 4">
    <name type="scientific">Corynebacterium heidelbergense</name>
    <dbReference type="NCBI Taxonomy" id="2055947"/>
    <lineage>
        <taxon>Bacteria</taxon>
        <taxon>Bacillati</taxon>
        <taxon>Actinomycetota</taxon>
        <taxon>Actinomycetes</taxon>
        <taxon>Mycobacteriales</taxon>
        <taxon>Corynebacteriaceae</taxon>
        <taxon>Corynebacterium</taxon>
    </lineage>
</organism>
<dbReference type="RefSeq" id="WP_112768665.1">
    <property type="nucleotide sequence ID" value="NZ_CP063191.1"/>
</dbReference>
<dbReference type="Pfam" id="PF04434">
    <property type="entry name" value="SWIM"/>
    <property type="match status" value="1"/>
</dbReference>
<dbReference type="EMBL" id="PHQP01000004">
    <property type="protein sequence ID" value="RAV34837.1"/>
    <property type="molecule type" value="Genomic_DNA"/>
</dbReference>
<accession>A0A364VDW7</accession>
<dbReference type="InterPro" id="IPR007527">
    <property type="entry name" value="Znf_SWIM"/>
</dbReference>
<sequence>MVVADFGAQRRAELEQRHGPGSSSGRLPFIEAEGWVPRQVMEALSEGADSGRLARGREYYRGKQVLSVDLDTNLITAVVAGTQLVPFEVQLRFRPLSPRQRTYVTEEVTADPSIVRSVLAGSAPPLEIATVLLRPDHLRSVTCTCPDKAAVCKHAVAVGYAAAALFNREPFQVFRFRGVDASDALAATQRSWSGPAGVPQSDGGDRVHLDKVKRVDPAKFWGGGLTRVETPDMPVEEGLELGDRDMLMRALRTVSWSHVDQLRVWHDLEVCYEALTDQDPELEERPWRH</sequence>
<comment type="caution">
    <text evidence="3">The sequence shown here is derived from an EMBL/GenBank/DDBJ whole genome shotgun (WGS) entry which is preliminary data.</text>
</comment>
<proteinExistence type="predicted"/>
<dbReference type="PANTHER" id="PTHR38133:SF1">
    <property type="entry name" value="SLR1429 PROTEIN"/>
    <property type="match status" value="1"/>
</dbReference>
<protein>
    <recommendedName>
        <fullName evidence="2">SWIM-type domain-containing protein</fullName>
    </recommendedName>
</protein>
<dbReference type="OrthoDB" id="188274at2"/>
<feature type="domain" description="SWIM-type" evidence="2">
    <location>
        <begin position="129"/>
        <end position="163"/>
    </location>
</feature>
<evidence type="ECO:0000313" key="4">
    <source>
        <dbReference type="Proteomes" id="UP000251047"/>
    </source>
</evidence>